<comment type="caution">
    <text evidence="2">The sequence shown here is derived from an EMBL/GenBank/DDBJ whole genome shotgun (WGS) entry which is preliminary data.</text>
</comment>
<evidence type="ECO:0000313" key="3">
    <source>
        <dbReference type="Proteomes" id="UP000276526"/>
    </source>
</evidence>
<dbReference type="AlphaFoldDB" id="A0A426PZ60"/>
<dbReference type="RefSeq" id="WP_125173649.1">
    <property type="nucleotide sequence ID" value="NZ_JARWBD010000001.1"/>
</dbReference>
<evidence type="ECO:0000256" key="1">
    <source>
        <dbReference type="SAM" id="Phobius"/>
    </source>
</evidence>
<gene>
    <name evidence="2" type="ORF">CXF48_05150</name>
</gene>
<feature type="transmembrane region" description="Helical" evidence="1">
    <location>
        <begin position="166"/>
        <end position="189"/>
    </location>
</feature>
<evidence type="ECO:0000313" key="2">
    <source>
        <dbReference type="EMBL" id="RRO86908.1"/>
    </source>
</evidence>
<organism evidence="2 3">
    <name type="scientific">Corynebacterium bovis</name>
    <dbReference type="NCBI Taxonomy" id="36808"/>
    <lineage>
        <taxon>Bacteria</taxon>
        <taxon>Bacillati</taxon>
        <taxon>Actinomycetota</taxon>
        <taxon>Actinomycetes</taxon>
        <taxon>Mycobacteriales</taxon>
        <taxon>Corynebacteriaceae</taxon>
        <taxon>Corynebacterium</taxon>
    </lineage>
</organism>
<feature type="transmembrane region" description="Helical" evidence="1">
    <location>
        <begin position="83"/>
        <end position="104"/>
    </location>
</feature>
<dbReference type="EMBL" id="PQNK01000006">
    <property type="protein sequence ID" value="RRO86908.1"/>
    <property type="molecule type" value="Genomic_DNA"/>
</dbReference>
<accession>A0A426PZ60</accession>
<feature type="transmembrane region" description="Helical" evidence="1">
    <location>
        <begin position="110"/>
        <end position="129"/>
    </location>
</feature>
<keyword evidence="1" id="KW-0472">Membrane</keyword>
<sequence length="192" mass="20284">MTPYVKLRGWPEFAGLLLLSFAIQFTDVLEVPQLFGPVLHRPVFLSNFQPVLMAATVVTLLGSRWDEPYEAASRARGVVPDRAVVVALLAAAWALVTAFGLAIGVVPAHMVLALVTGALACGVVLALRCRVPTRPVAVVVLPVTFILCLFPWYLGEHTILGDAVGVGLSPTVTTICTLVCVAGAGAWIADGR</sequence>
<keyword evidence="1" id="KW-0812">Transmembrane</keyword>
<protein>
    <submittedName>
        <fullName evidence="2">Uncharacterized protein</fullName>
    </submittedName>
</protein>
<name>A0A426PZ60_9CORY</name>
<keyword evidence="1" id="KW-1133">Transmembrane helix</keyword>
<dbReference type="Proteomes" id="UP000276526">
    <property type="component" value="Unassembled WGS sequence"/>
</dbReference>
<feature type="transmembrane region" description="Helical" evidence="1">
    <location>
        <begin position="136"/>
        <end position="154"/>
    </location>
</feature>
<reference evidence="2 3" key="1">
    <citation type="submission" date="2018-01" db="EMBL/GenBank/DDBJ databases">
        <title>Twenty Corynebacterium bovis Genomes.</title>
        <authorList>
            <person name="Gulvik C.A."/>
        </authorList>
    </citation>
    <scope>NUCLEOTIDE SEQUENCE [LARGE SCALE GENOMIC DNA]</scope>
    <source>
        <strain evidence="2 3">F6900</strain>
    </source>
</reference>
<proteinExistence type="predicted"/>